<dbReference type="Gramene" id="CDF33225">
    <property type="protein sequence ID" value="CDF33225"/>
    <property type="gene ID" value="CHC_T00001915001"/>
</dbReference>
<dbReference type="RefSeq" id="XP_005713028.1">
    <property type="nucleotide sequence ID" value="XM_005712971.1"/>
</dbReference>
<reference evidence="3" key="3">
    <citation type="submission" date="2013-05" db="EMBL/GenBank/DDBJ databases">
        <authorList>
            <person name="Genoscope - CEA"/>
        </authorList>
    </citation>
    <scope>NUCLEOTIDE SEQUENCE</scope>
    <source>
        <strain evidence="3">Stackhouse</strain>
    </source>
</reference>
<reference evidence="3" key="2">
    <citation type="journal article" date="2013" name="Proc. Natl. Acad. Sci. U.S.A.">
        <title>Genome structure and metabolic features in the red seaweed Chondrus crispus shed light on evolution of the Archaeplastida.</title>
        <authorList>
            <person name="Collen J."/>
            <person name="Porcel B."/>
            <person name="Carre W."/>
            <person name="Ball S.G."/>
            <person name="Chaparro C."/>
            <person name="Tonon T."/>
            <person name="Barbeyron T."/>
            <person name="Michel G."/>
            <person name="Noel B."/>
            <person name="Valentin K."/>
            <person name="Elias M."/>
            <person name="Artiguenave F."/>
            <person name="Arun A."/>
            <person name="Aury J.M."/>
            <person name="Barbosa-Neto J.F."/>
            <person name="Bothwell J.H."/>
            <person name="Bouget F.Y."/>
            <person name="Brillet L."/>
            <person name="Cabello-Hurtado F."/>
            <person name="Capella-Gutierrez S."/>
            <person name="Charrier B."/>
            <person name="Cladiere L."/>
            <person name="Cock J.M."/>
            <person name="Coelho S.M."/>
            <person name="Colleoni C."/>
            <person name="Czjzek M."/>
            <person name="Da Silva C."/>
            <person name="Delage L."/>
            <person name="Denoeud F."/>
            <person name="Deschamps P."/>
            <person name="Dittami S.M."/>
            <person name="Gabalden T."/>
            <person name="Gachon C.M."/>
            <person name="Groisillier A."/>
            <person name="Herve C."/>
            <person name="Jabbari K."/>
            <person name="Katinka M."/>
            <person name="Kloareg B."/>
            <person name="Kowalczyk N."/>
            <person name="Labadie K."/>
            <person name="Leblanc C."/>
            <person name="Lopez P.J."/>
            <person name="McLachlan D.H."/>
            <person name="Meslet-Cladiere L."/>
            <person name="Moustafa A."/>
            <person name="Nehr Z."/>
            <person name="Nyvall Collen P."/>
            <person name="Panaud O."/>
            <person name="Partensky F."/>
            <person name="Poulain J."/>
            <person name="Rensing S.A."/>
            <person name="Rousvoal S."/>
            <person name="Samson G."/>
            <person name="Symeonidi A."/>
            <person name="Weissenbach J."/>
            <person name="Zambounis A."/>
            <person name="Wincker P."/>
            <person name="Boyen C."/>
        </authorList>
    </citation>
    <scope>NUCLEOTIDE SEQUENCE [LARGE SCALE GENOMIC DNA]</scope>
    <source>
        <strain evidence="3">Stackhouse</strain>
    </source>
</reference>
<dbReference type="EMBL" id="HG001637">
    <property type="protein sequence ID" value="CDF33225.1"/>
    <property type="molecule type" value="Genomic_DNA"/>
</dbReference>
<accession>R7Q6X9</accession>
<dbReference type="RefSeq" id="XP_005713026.1">
    <property type="nucleotide sequence ID" value="XM_005712969.1"/>
</dbReference>
<evidence type="ECO:0000256" key="1">
    <source>
        <dbReference type="SAM" id="MobiDB-lite"/>
    </source>
</evidence>
<gene>
    <name evidence="2" type="ORF">CHC_T00001913001</name>
    <name evidence="3" type="ORF">CHC_T00001915001</name>
</gene>
<organism evidence="3 4">
    <name type="scientific">Chondrus crispus</name>
    <name type="common">Carrageen Irish moss</name>
    <name type="synonym">Polymorpha crispa</name>
    <dbReference type="NCBI Taxonomy" id="2769"/>
    <lineage>
        <taxon>Eukaryota</taxon>
        <taxon>Rhodophyta</taxon>
        <taxon>Florideophyceae</taxon>
        <taxon>Rhodymeniophycidae</taxon>
        <taxon>Gigartinales</taxon>
        <taxon>Gigartinaceae</taxon>
        <taxon>Chondrus</taxon>
    </lineage>
</organism>
<sequence length="93" mass="10520">MSNNVNAGEDIFRDIEEVWRGARNTKQYFLAIVNINAAHGVWLRIRFTSNIKYVCFNTDKRRVKRQGSGERGLPGSGKMGALAEQFPNSKMSV</sequence>
<reference evidence="4" key="1">
    <citation type="journal article" date="2013" name="Proc. Natl. Acad. Sci. U.S.A.">
        <title>Genome structure and metabolic features in the red seaweed Chondrus crispus shed light on evolution of the Archaeplastida.</title>
        <authorList>
            <person name="Collen J."/>
            <person name="Porcel B."/>
            <person name="Carre W."/>
            <person name="Ball S.G."/>
            <person name="Chaparro C."/>
            <person name="Tonon T."/>
            <person name="Barbeyron T."/>
            <person name="Michel G."/>
            <person name="Noel B."/>
            <person name="Valentin K."/>
            <person name="Elias M."/>
            <person name="Artiguenave F."/>
            <person name="Arun A."/>
            <person name="Aury J.M."/>
            <person name="Barbosa-Neto J.F."/>
            <person name="Bothwell J.H."/>
            <person name="Bouget F.Y."/>
            <person name="Brillet L."/>
            <person name="Cabello-Hurtado F."/>
            <person name="Capella-Gutierrez S."/>
            <person name="Charrier B."/>
            <person name="Cladiere L."/>
            <person name="Cock J.M."/>
            <person name="Coelho S.M."/>
            <person name="Colleoni C."/>
            <person name="Czjzek M."/>
            <person name="Da Silva C."/>
            <person name="Delage L."/>
            <person name="Denoeud F."/>
            <person name="Deschamps P."/>
            <person name="Dittami S.M."/>
            <person name="Gabaldon T."/>
            <person name="Gachon C.M."/>
            <person name="Groisillier A."/>
            <person name="Herve C."/>
            <person name="Jabbari K."/>
            <person name="Katinka M."/>
            <person name="Kloareg B."/>
            <person name="Kowalczyk N."/>
            <person name="Labadie K."/>
            <person name="Leblanc C."/>
            <person name="Lopez P.J."/>
            <person name="McLachlan D.H."/>
            <person name="Meslet-Cladiere L."/>
            <person name="Moustafa A."/>
            <person name="Nehr Z."/>
            <person name="Nyvall Collen P."/>
            <person name="Panaud O."/>
            <person name="Partensky F."/>
            <person name="Poulain J."/>
            <person name="Rensing S.A."/>
            <person name="Rousvoal S."/>
            <person name="Samson G."/>
            <person name="Symeonidi A."/>
            <person name="Weissenbach J."/>
            <person name="Zambounis A."/>
            <person name="Wincker P."/>
            <person name="Boyen C."/>
        </authorList>
    </citation>
    <scope>NUCLEOTIDE SEQUENCE [LARGE SCALE GENOMIC DNA]</scope>
    <source>
        <strain evidence="4">cv. Stackhouse</strain>
    </source>
</reference>
<dbReference type="Gramene" id="CDF33223">
    <property type="protein sequence ID" value="CDF33223"/>
    <property type="gene ID" value="CHC_T00001913001"/>
</dbReference>
<proteinExistence type="predicted"/>
<dbReference type="AlphaFoldDB" id="R7Q6X9"/>
<dbReference type="EMBL" id="HG001637">
    <property type="protein sequence ID" value="CDF33223.1"/>
    <property type="molecule type" value="Genomic_DNA"/>
</dbReference>
<evidence type="ECO:0000313" key="4">
    <source>
        <dbReference type="Proteomes" id="UP000012073"/>
    </source>
</evidence>
<evidence type="ECO:0000313" key="2">
    <source>
        <dbReference type="EMBL" id="CDF33223.1"/>
    </source>
</evidence>
<dbReference type="GeneID" id="17320738"/>
<feature type="region of interest" description="Disordered" evidence="1">
    <location>
        <begin position="65"/>
        <end position="93"/>
    </location>
</feature>
<dbReference type="Proteomes" id="UP000012073">
    <property type="component" value="Unassembled WGS sequence"/>
</dbReference>
<feature type="compositionally biased region" description="Gly residues" evidence="1">
    <location>
        <begin position="69"/>
        <end position="78"/>
    </location>
</feature>
<dbReference type="GeneID" id="17320740"/>
<name>R7Q6X9_CHOCR</name>
<protein>
    <submittedName>
        <fullName evidence="3">Uncharacterized protein</fullName>
    </submittedName>
</protein>
<dbReference type="KEGG" id="ccp:CHC_T00001915001"/>
<keyword evidence="4" id="KW-1185">Reference proteome</keyword>
<dbReference type="KEGG" id="ccp:CHC_T00001913001"/>
<evidence type="ECO:0000313" key="3">
    <source>
        <dbReference type="EMBL" id="CDF33225.1"/>
    </source>
</evidence>